<dbReference type="STRING" id="1244531.CIG2463D_0927"/>
<name>A0A076F959_9BACT</name>
<dbReference type="Proteomes" id="UP000028486">
    <property type="component" value="Chromosome"/>
</dbReference>
<evidence type="ECO:0000313" key="4">
    <source>
        <dbReference type="Proteomes" id="UP000028486"/>
    </source>
</evidence>
<dbReference type="AlphaFoldDB" id="A0A076F959"/>
<keyword evidence="4" id="KW-1185">Reference proteome</keyword>
<evidence type="ECO:0000259" key="2">
    <source>
        <dbReference type="Pfam" id="PF14358"/>
    </source>
</evidence>
<evidence type="ECO:0000313" key="3">
    <source>
        <dbReference type="EMBL" id="AII14765.1"/>
    </source>
</evidence>
<dbReference type="EMBL" id="CP009043">
    <property type="protein sequence ID" value="AII14765.1"/>
    <property type="molecule type" value="Genomic_DNA"/>
</dbReference>
<proteinExistence type="predicted"/>
<feature type="transmembrane region" description="Helical" evidence="1">
    <location>
        <begin position="70"/>
        <end position="87"/>
    </location>
</feature>
<dbReference type="InterPro" id="IPR025517">
    <property type="entry name" value="DUF4405"/>
</dbReference>
<keyword evidence="1" id="KW-0812">Transmembrane</keyword>
<feature type="transmembrane region" description="Helical" evidence="1">
    <location>
        <begin position="41"/>
        <end position="61"/>
    </location>
</feature>
<keyword evidence="1" id="KW-0472">Membrane</keyword>
<dbReference type="RefSeq" id="WP_038454243.1">
    <property type="nucleotide sequence ID" value="NZ_CP009043.1"/>
</dbReference>
<dbReference type="OrthoDB" id="5363112at2"/>
<protein>
    <submittedName>
        <fullName evidence="3">Hypothetical membrane protein (DUF4405 domain)</fullName>
    </submittedName>
</protein>
<organism evidence="3 4">
    <name type="scientific">Campylobacter iguaniorum</name>
    <dbReference type="NCBI Taxonomy" id="1244531"/>
    <lineage>
        <taxon>Bacteria</taxon>
        <taxon>Pseudomonadati</taxon>
        <taxon>Campylobacterota</taxon>
        <taxon>Epsilonproteobacteria</taxon>
        <taxon>Campylobacterales</taxon>
        <taxon>Campylobacteraceae</taxon>
        <taxon>Campylobacter</taxon>
    </lineage>
</organism>
<evidence type="ECO:0000256" key="1">
    <source>
        <dbReference type="SAM" id="Phobius"/>
    </source>
</evidence>
<feature type="transmembrane region" description="Helical" evidence="1">
    <location>
        <begin position="7"/>
        <end position="29"/>
    </location>
</feature>
<keyword evidence="1" id="KW-1133">Transmembrane helix</keyword>
<feature type="domain" description="Flavinylation-associated cytochrome" evidence="2">
    <location>
        <begin position="10"/>
        <end position="57"/>
    </location>
</feature>
<reference evidence="4" key="1">
    <citation type="journal article" date="2014" name="Genome Announc.">
        <title>Complete Genome Sequence of Campylobacter iguaniorum Strain 1485ET, Isolated from a Bearded Dragon (Pogona vitticeps).</title>
        <authorList>
            <person name="Gilbert M.J."/>
            <person name="Miller W.G."/>
            <person name="Yee E."/>
            <person name="Kik M."/>
            <person name="Wagenaar J.A."/>
            <person name="Duim B."/>
        </authorList>
    </citation>
    <scope>NUCLEOTIDE SEQUENCE [LARGE SCALE GENOMIC DNA]</scope>
    <source>
        <strain evidence="4">1485E</strain>
    </source>
</reference>
<accession>A0A076F959</accession>
<dbReference type="KEGG" id="caj:CIG1485E_0927"/>
<dbReference type="HOGENOM" id="CLU_125927_1_0_7"/>
<sequence>MKLTKPIGTTATIVTFIVVGVTGVLMFFHLNNGAMKLLHEYVGLAMIVACIVHIIANLTLFKKYFIGKKLIAIAILLAISIVSLELMPNGQKPPFKDVYANFLQLSLSQAKLAFSTNEDTFNEFLNKNNLKFEDISVEKFVAKNNIKESDLVKILINK</sequence>
<gene>
    <name evidence="3" type="ORF">CIG1485E_0927</name>
</gene>
<dbReference type="Pfam" id="PF14358">
    <property type="entry name" value="DUF4405"/>
    <property type="match status" value="1"/>
</dbReference>
<dbReference type="eggNOG" id="ENOG50319EF">
    <property type="taxonomic scope" value="Bacteria"/>
</dbReference>